<evidence type="ECO:0000313" key="1">
    <source>
        <dbReference type="EMBL" id="CUU66739.1"/>
    </source>
</evidence>
<dbReference type="GO" id="GO:0016787">
    <property type="term" value="F:hydrolase activity"/>
    <property type="evidence" value="ECO:0007669"/>
    <property type="project" value="UniProtKB-KW"/>
</dbReference>
<dbReference type="OrthoDB" id="2505409at2"/>
<dbReference type="PANTHER" id="PTHR47791:SF3">
    <property type="entry name" value="MEIOTICALLY UP-REGULATED GENE 191 PROTEIN"/>
    <property type="match status" value="1"/>
</dbReference>
<gene>
    <name evidence="1" type="ORF">CVAR292_02086</name>
</gene>
<dbReference type="RefSeq" id="WP_073884404.1">
    <property type="nucleotide sequence ID" value="NZ_FAUH01000014.1"/>
</dbReference>
<protein>
    <submittedName>
        <fullName evidence="1">Predicted glycosyl hydrolase</fullName>
    </submittedName>
</protein>
<sequence length="398" mass="43975">MDELWDHRADLAEQAVFERHASRLWGIPKTTLGVIAWPPSTRDKFFYHWHYWWQAHFIDCQVDAATRRDTGLRLRAIRRTIRGMRIRNRRPLPYNDFYDDRTWLALAMHRAQDLPKYGTVRYLPGLEASIIEGVDPLTGALPWKVDENFFNVPTNGPAAILAARTGRTDLAAQLVEWIYPRLINTEGLVMDGVRLRVHGEDPVTQIHTYNQGVVLGALVELARAQRREAGIPQRAVSEVGTEQITRVHQLVQAVASNLASPEGVIGLGTGRGGSGNGGGDGGLFKGILARYLALVVTGLPSDDRMSRATRQLAKRLVMQSADSVWHHRLEVDGLPLFGSSWMDDAALPQSGNRIGSTIATGAGADLGVPERDLSVQLSGWMLMEAAAKISGDTPDITR</sequence>
<evidence type="ECO:0000313" key="2">
    <source>
        <dbReference type="Proteomes" id="UP000182498"/>
    </source>
</evidence>
<dbReference type="Pfam" id="PF03663">
    <property type="entry name" value="Glyco_hydro_76"/>
    <property type="match status" value="1"/>
</dbReference>
<dbReference type="SUPFAM" id="SSF48208">
    <property type="entry name" value="Six-hairpin glycosidases"/>
    <property type="match status" value="1"/>
</dbReference>
<dbReference type="InterPro" id="IPR014512">
    <property type="entry name" value="O_gly_hydro"/>
</dbReference>
<dbReference type="InterPro" id="IPR005198">
    <property type="entry name" value="Glyco_hydro_76"/>
</dbReference>
<dbReference type="Proteomes" id="UP000182498">
    <property type="component" value="Unassembled WGS sequence"/>
</dbReference>
<dbReference type="InterPro" id="IPR008928">
    <property type="entry name" value="6-hairpin_glycosidase_sf"/>
</dbReference>
<dbReference type="InterPro" id="IPR053169">
    <property type="entry name" value="MUG_Protein"/>
</dbReference>
<dbReference type="EMBL" id="FAUH01000014">
    <property type="protein sequence ID" value="CUU66739.1"/>
    <property type="molecule type" value="Genomic_DNA"/>
</dbReference>
<organism evidence="1 2">
    <name type="scientific">Corynebacterium variabile</name>
    <dbReference type="NCBI Taxonomy" id="1727"/>
    <lineage>
        <taxon>Bacteria</taxon>
        <taxon>Bacillati</taxon>
        <taxon>Actinomycetota</taxon>
        <taxon>Actinomycetes</taxon>
        <taxon>Mycobacteriales</taxon>
        <taxon>Corynebacteriaceae</taxon>
        <taxon>Corynebacterium</taxon>
    </lineage>
</organism>
<dbReference type="AlphaFoldDB" id="A0A0X2NPF8"/>
<proteinExistence type="predicted"/>
<keyword evidence="1" id="KW-0378">Hydrolase</keyword>
<name>A0A0X2NPF8_9CORY</name>
<accession>A0A0X2NPF8</accession>
<dbReference type="Gene3D" id="1.50.10.20">
    <property type="match status" value="1"/>
</dbReference>
<keyword evidence="2" id="KW-1185">Reference proteome</keyword>
<dbReference type="PIRSF" id="PIRSF021505">
    <property type="entry name" value="O_gly_hdrol"/>
    <property type="match status" value="1"/>
</dbReference>
<dbReference type="PANTHER" id="PTHR47791">
    <property type="entry name" value="MEIOTICALLY UP-REGULATED GENE 191 PROTEIN"/>
    <property type="match status" value="1"/>
</dbReference>
<dbReference type="GO" id="GO:0005975">
    <property type="term" value="P:carbohydrate metabolic process"/>
    <property type="evidence" value="ECO:0007669"/>
    <property type="project" value="InterPro"/>
</dbReference>
<reference evidence="2" key="1">
    <citation type="submission" date="2015-11" db="EMBL/GenBank/DDBJ databases">
        <authorList>
            <person name="Dugat-Bony E."/>
        </authorList>
    </citation>
    <scope>NUCLEOTIDE SEQUENCE [LARGE SCALE GENOMIC DNA]</scope>
    <source>
        <strain evidence="2">Mu292</strain>
    </source>
</reference>